<dbReference type="PROSITE" id="PS01162">
    <property type="entry name" value="QOR_ZETA_CRYSTAL"/>
    <property type="match status" value="1"/>
</dbReference>
<dbReference type="Proteomes" id="UP001057481">
    <property type="component" value="Unassembled WGS sequence"/>
</dbReference>
<organism evidence="3 4">
    <name type="scientific">Periweissella beninensis</name>
    <dbReference type="NCBI Taxonomy" id="504936"/>
    <lineage>
        <taxon>Bacteria</taxon>
        <taxon>Bacillati</taxon>
        <taxon>Bacillota</taxon>
        <taxon>Bacilli</taxon>
        <taxon>Lactobacillales</taxon>
        <taxon>Lactobacillaceae</taxon>
        <taxon>Periweissella</taxon>
    </lineage>
</organism>
<dbReference type="InterPro" id="IPR002364">
    <property type="entry name" value="Quin_OxRdtase/zeta-crystal_CS"/>
</dbReference>
<dbReference type="RefSeq" id="WP_205143607.1">
    <property type="nucleotide sequence ID" value="NZ_JAFBDN010000008.1"/>
</dbReference>
<comment type="similarity">
    <text evidence="1">Belongs to the zinc-containing alcohol dehydrogenase family. Quinone oxidoreductase subfamily.</text>
</comment>
<dbReference type="SUPFAM" id="SSF50129">
    <property type="entry name" value="GroES-like"/>
    <property type="match status" value="1"/>
</dbReference>
<dbReference type="CDD" id="cd08252">
    <property type="entry name" value="AL_MDR"/>
    <property type="match status" value="1"/>
</dbReference>
<evidence type="ECO:0000313" key="4">
    <source>
        <dbReference type="Proteomes" id="UP001057481"/>
    </source>
</evidence>
<evidence type="ECO:0000259" key="2">
    <source>
        <dbReference type="SMART" id="SM00829"/>
    </source>
</evidence>
<keyword evidence="1" id="KW-0862">Zinc</keyword>
<dbReference type="InterPro" id="IPR052585">
    <property type="entry name" value="Lipid_raft_assoc_Zn_ADH"/>
</dbReference>
<keyword evidence="1" id="KW-0560">Oxidoreductase</keyword>
<dbReference type="EMBL" id="JAGMVS010000065">
    <property type="protein sequence ID" value="MCM2437601.1"/>
    <property type="molecule type" value="Genomic_DNA"/>
</dbReference>
<keyword evidence="4" id="KW-1185">Reference proteome</keyword>
<accession>A0ABT0VIE1</accession>
<evidence type="ECO:0000256" key="1">
    <source>
        <dbReference type="RuleBase" id="RU364000"/>
    </source>
</evidence>
<name>A0ABT0VIE1_9LACO</name>
<dbReference type="Pfam" id="PF08240">
    <property type="entry name" value="ADH_N"/>
    <property type="match status" value="1"/>
</dbReference>
<dbReference type="InterPro" id="IPR011032">
    <property type="entry name" value="GroES-like_sf"/>
</dbReference>
<dbReference type="PANTHER" id="PTHR43482:SF1">
    <property type="entry name" value="PROTEIN AST1-RELATED"/>
    <property type="match status" value="1"/>
</dbReference>
<dbReference type="Gene3D" id="3.40.50.720">
    <property type="entry name" value="NAD(P)-binding Rossmann-like Domain"/>
    <property type="match status" value="1"/>
</dbReference>
<dbReference type="InterPro" id="IPR014182">
    <property type="entry name" value="ADH_Zn_typ-1"/>
</dbReference>
<dbReference type="InterPro" id="IPR020843">
    <property type="entry name" value="ER"/>
</dbReference>
<dbReference type="SUPFAM" id="SSF51735">
    <property type="entry name" value="NAD(P)-binding Rossmann-fold domains"/>
    <property type="match status" value="1"/>
</dbReference>
<gene>
    <name evidence="3" type="ORF">KAK10_06735</name>
</gene>
<proteinExistence type="inferred from homology"/>
<dbReference type="NCBIfam" id="TIGR02817">
    <property type="entry name" value="adh_fam_1"/>
    <property type="match status" value="1"/>
</dbReference>
<sequence>MQNETYNVIGTYGGTNNNMLEYGQRVLVKPTGQDVLVKIKAISVNPIDTKLRQALPKQNTLKVFGYDGVGEIIEMGPAVVGFEIGDNIFYAGTTRRDGSNGEYQLVNAKLVAKKPNTLTLAQSVAMPLTSLTAYELLFEKLGLIPRANAHKGQTLLIINGAGGVGAIATQLGKWIGMTVISTAGNETSRDFCFAMGADFVVNHYQNYQRKLTELGFNNVDYVIVLNALEQHFRSAAALIAPFGHIGSIIATPKDLPLTLLKNKSASFDWEYMFAKTDYNYQIDSQGKYLNTIAKLLDEKILKTTVKIELKGINLHNLNKAHAMIENGHMIGKIVLVGKFE</sequence>
<reference evidence="3" key="1">
    <citation type="submission" date="2021-04" db="EMBL/GenBank/DDBJ databases">
        <title>Taxonomic assessment of Weissella genus.</title>
        <authorList>
            <person name="Fanelli F."/>
            <person name="Chieffi D."/>
            <person name="Dell'Aquila A."/>
            <person name="Gyu-Sung C."/>
            <person name="Franz C.M.A.P."/>
            <person name="Fusco V."/>
        </authorList>
    </citation>
    <scope>NUCLEOTIDE SEQUENCE</scope>
    <source>
        <strain evidence="3">LMG 25373</strain>
    </source>
</reference>
<dbReference type="PANTHER" id="PTHR43482">
    <property type="entry name" value="PROTEIN AST1-RELATED"/>
    <property type="match status" value="1"/>
</dbReference>
<protein>
    <recommendedName>
        <fullName evidence="1">Zinc-type alcohol dehydrogenase-like protein</fullName>
    </recommendedName>
</protein>
<evidence type="ECO:0000313" key="3">
    <source>
        <dbReference type="EMBL" id="MCM2437601.1"/>
    </source>
</evidence>
<dbReference type="Pfam" id="PF13602">
    <property type="entry name" value="ADH_zinc_N_2"/>
    <property type="match status" value="1"/>
</dbReference>
<feature type="domain" description="Enoyl reductase (ER)" evidence="2">
    <location>
        <begin position="15"/>
        <end position="335"/>
    </location>
</feature>
<dbReference type="InterPro" id="IPR013154">
    <property type="entry name" value="ADH-like_N"/>
</dbReference>
<keyword evidence="1" id="KW-0479">Metal-binding</keyword>
<dbReference type="Gene3D" id="3.90.180.10">
    <property type="entry name" value="Medium-chain alcohol dehydrogenases, catalytic domain"/>
    <property type="match status" value="1"/>
</dbReference>
<dbReference type="SMART" id="SM00829">
    <property type="entry name" value="PKS_ER"/>
    <property type="match status" value="1"/>
</dbReference>
<dbReference type="InterPro" id="IPR036291">
    <property type="entry name" value="NAD(P)-bd_dom_sf"/>
</dbReference>
<comment type="caution">
    <text evidence="3">The sequence shown here is derived from an EMBL/GenBank/DDBJ whole genome shotgun (WGS) entry which is preliminary data.</text>
</comment>